<keyword evidence="4" id="KW-1185">Reference proteome</keyword>
<proteinExistence type="predicted"/>
<feature type="non-terminal residue" evidence="3">
    <location>
        <position position="1"/>
    </location>
</feature>
<sequence>MVPVPTINQDNGIPGSEPTETLLTFRSDEVLRPSHKNDRQVYFGQNLICKESLSAKGKGKIIKVGDPVYVLHSFPSSNEAPA</sequence>
<feature type="domain" description="MOSC" evidence="2">
    <location>
        <begin position="1"/>
        <end position="71"/>
    </location>
</feature>
<dbReference type="EMBL" id="RWGY01000039">
    <property type="protein sequence ID" value="TVU10493.1"/>
    <property type="molecule type" value="Genomic_DNA"/>
</dbReference>
<dbReference type="GO" id="GO:0030151">
    <property type="term" value="F:molybdenum ion binding"/>
    <property type="evidence" value="ECO:0007669"/>
    <property type="project" value="InterPro"/>
</dbReference>
<dbReference type="InterPro" id="IPR005302">
    <property type="entry name" value="MoCF_Sase_C"/>
</dbReference>
<accession>A0A5J9TGK7</accession>
<dbReference type="OrthoDB" id="17255at2759"/>
<reference evidence="3 4" key="1">
    <citation type="journal article" date="2019" name="Sci. Rep.">
        <title>A high-quality genome of Eragrostis curvula grass provides insights into Poaceae evolution and supports new strategies to enhance forage quality.</title>
        <authorList>
            <person name="Carballo J."/>
            <person name="Santos B.A.C.M."/>
            <person name="Zappacosta D."/>
            <person name="Garbus I."/>
            <person name="Selva J.P."/>
            <person name="Gallo C.A."/>
            <person name="Diaz A."/>
            <person name="Albertini E."/>
            <person name="Caccamo M."/>
            <person name="Echenique V."/>
        </authorList>
    </citation>
    <scope>NUCLEOTIDE SEQUENCE [LARGE SCALE GENOMIC DNA]</scope>
    <source>
        <strain evidence="4">cv. Victoria</strain>
        <tissue evidence="3">Leaf</tissue>
    </source>
</reference>
<comment type="caution">
    <text evidence="3">The sequence shown here is derived from an EMBL/GenBank/DDBJ whole genome shotgun (WGS) entry which is preliminary data.</text>
</comment>
<dbReference type="AlphaFoldDB" id="A0A5J9TGK7"/>
<dbReference type="GO" id="GO:0003824">
    <property type="term" value="F:catalytic activity"/>
    <property type="evidence" value="ECO:0007669"/>
    <property type="project" value="InterPro"/>
</dbReference>
<gene>
    <name evidence="3" type="ORF">EJB05_44028</name>
</gene>
<protein>
    <recommendedName>
        <fullName evidence="2">MOSC domain-containing protein</fullName>
    </recommendedName>
</protein>
<name>A0A5J9TGK7_9POAL</name>
<dbReference type="GO" id="GO:0030170">
    <property type="term" value="F:pyridoxal phosphate binding"/>
    <property type="evidence" value="ECO:0007669"/>
    <property type="project" value="InterPro"/>
</dbReference>
<dbReference type="Gramene" id="TVU10493">
    <property type="protein sequence ID" value="TVU10493"/>
    <property type="gene ID" value="EJB05_44028"/>
</dbReference>
<evidence type="ECO:0000313" key="3">
    <source>
        <dbReference type="EMBL" id="TVU10493.1"/>
    </source>
</evidence>
<evidence type="ECO:0000256" key="1">
    <source>
        <dbReference type="SAM" id="MobiDB-lite"/>
    </source>
</evidence>
<evidence type="ECO:0000259" key="2">
    <source>
        <dbReference type="PROSITE" id="PS51340"/>
    </source>
</evidence>
<feature type="compositionally biased region" description="Polar residues" evidence="1">
    <location>
        <begin position="1"/>
        <end position="11"/>
    </location>
</feature>
<dbReference type="PROSITE" id="PS51340">
    <property type="entry name" value="MOSC"/>
    <property type="match status" value="1"/>
</dbReference>
<evidence type="ECO:0000313" key="4">
    <source>
        <dbReference type="Proteomes" id="UP000324897"/>
    </source>
</evidence>
<feature type="region of interest" description="Disordered" evidence="1">
    <location>
        <begin position="1"/>
        <end position="20"/>
    </location>
</feature>
<dbReference type="Proteomes" id="UP000324897">
    <property type="component" value="Chromosome 3"/>
</dbReference>
<organism evidence="3 4">
    <name type="scientific">Eragrostis curvula</name>
    <name type="common">weeping love grass</name>
    <dbReference type="NCBI Taxonomy" id="38414"/>
    <lineage>
        <taxon>Eukaryota</taxon>
        <taxon>Viridiplantae</taxon>
        <taxon>Streptophyta</taxon>
        <taxon>Embryophyta</taxon>
        <taxon>Tracheophyta</taxon>
        <taxon>Spermatophyta</taxon>
        <taxon>Magnoliopsida</taxon>
        <taxon>Liliopsida</taxon>
        <taxon>Poales</taxon>
        <taxon>Poaceae</taxon>
        <taxon>PACMAD clade</taxon>
        <taxon>Chloridoideae</taxon>
        <taxon>Eragrostideae</taxon>
        <taxon>Eragrostidinae</taxon>
        <taxon>Eragrostis</taxon>
    </lineage>
</organism>